<proteinExistence type="predicted"/>
<accession>A0A1H5PYV7</accession>
<dbReference type="OrthoDB" id="3541554at2"/>
<dbReference type="EMBL" id="FNUC01000004">
    <property type="protein sequence ID" value="SEF18371.1"/>
    <property type="molecule type" value="Genomic_DNA"/>
</dbReference>
<name>A0A1H5PYV7_9ACTN</name>
<dbReference type="RefSeq" id="WP_069112083.1">
    <property type="nucleotide sequence ID" value="NZ_FNUC01000004.1"/>
</dbReference>
<gene>
    <name evidence="1" type="ORF">SAMN04488561_6431</name>
</gene>
<organism evidence="1 2">
    <name type="scientific">Jiangella alba</name>
    <dbReference type="NCBI Taxonomy" id="561176"/>
    <lineage>
        <taxon>Bacteria</taxon>
        <taxon>Bacillati</taxon>
        <taxon>Actinomycetota</taxon>
        <taxon>Actinomycetes</taxon>
        <taxon>Jiangellales</taxon>
        <taxon>Jiangellaceae</taxon>
        <taxon>Jiangella</taxon>
    </lineage>
</organism>
<dbReference type="InterPro" id="IPR007804">
    <property type="entry name" value="GvpG"/>
</dbReference>
<dbReference type="STRING" id="561176.SAMN04488561_6431"/>
<evidence type="ECO:0000313" key="2">
    <source>
        <dbReference type="Proteomes" id="UP000181980"/>
    </source>
</evidence>
<dbReference type="Proteomes" id="UP000181980">
    <property type="component" value="Unassembled WGS sequence"/>
</dbReference>
<protein>
    <submittedName>
        <fullName evidence="1">Gas vesicle protein G</fullName>
    </submittedName>
</protein>
<dbReference type="Pfam" id="PF05120">
    <property type="entry name" value="GvpG"/>
    <property type="match status" value="1"/>
</dbReference>
<keyword evidence="2" id="KW-1185">Reference proteome</keyword>
<evidence type="ECO:0000313" key="1">
    <source>
        <dbReference type="EMBL" id="SEF18371.1"/>
    </source>
</evidence>
<sequence length="72" mass="7743">MGVLTALVTWPLAPVRGAVAAARLVGDEAERQYRDPVAVRRALEQVEQSRAAGLLSDEEAAAMEDELIGRLL</sequence>
<reference evidence="2" key="1">
    <citation type="submission" date="2016-10" db="EMBL/GenBank/DDBJ databases">
        <authorList>
            <person name="Varghese N."/>
            <person name="Submissions S."/>
        </authorList>
    </citation>
    <scope>NUCLEOTIDE SEQUENCE [LARGE SCALE GENOMIC DNA]</scope>
    <source>
        <strain evidence="2">DSM 45237</strain>
    </source>
</reference>
<dbReference type="AlphaFoldDB" id="A0A1H5PYV7"/>